<dbReference type="AlphaFoldDB" id="A3KB91"/>
<keyword evidence="2" id="KW-1185">Reference proteome</keyword>
<dbReference type="RefSeq" id="WP_005864268.1">
    <property type="nucleotide sequence ID" value="NZ_AAYA01000032.1"/>
</dbReference>
<proteinExistence type="predicted"/>
<name>A3KB91_SAGS3</name>
<evidence type="ECO:0000313" key="2">
    <source>
        <dbReference type="Proteomes" id="UP000005713"/>
    </source>
</evidence>
<evidence type="ECO:0000313" key="1">
    <source>
        <dbReference type="EMBL" id="EBA05563.1"/>
    </source>
</evidence>
<dbReference type="EMBL" id="AAYA01000032">
    <property type="protein sequence ID" value="EBA05563.1"/>
    <property type="molecule type" value="Genomic_DNA"/>
</dbReference>
<evidence type="ECO:0008006" key="3">
    <source>
        <dbReference type="Google" id="ProtNLM"/>
    </source>
</evidence>
<comment type="caution">
    <text evidence="1">The sequence shown here is derived from an EMBL/GenBank/DDBJ whole genome shotgun (WGS) entry which is preliminary data.</text>
</comment>
<sequence>MATISGAGAKALALSFPKDLRDTRSVISLTSIPPRFATLGPVLETLTAQGADAVVLALPRAFRRFPGTTEAPPLPKGVTLLRSGTDPGPALKLLGALHACPNARITACDDDTLYGDGWLRALEHAGAPDIATTGAGWSVTRLKRRGLPPPSVDIAQGFSGLSVTPCMFGPEVFAIPDVAWPVDDIWFSGMLAQSGTAIRAVPDARALCTPLDRPAALQSAPDLPERATANAATAQWLHDRFGIWPSQLP</sequence>
<dbReference type="eggNOG" id="ENOG502ZYFG">
    <property type="taxonomic scope" value="Bacteria"/>
</dbReference>
<accession>A3KB91</accession>
<dbReference type="OrthoDB" id="5465469at2"/>
<gene>
    <name evidence="1" type="ORF">SSE37_14429</name>
</gene>
<protein>
    <recommendedName>
        <fullName evidence="3">Glycosyltransferase</fullName>
    </recommendedName>
</protein>
<dbReference type="Proteomes" id="UP000005713">
    <property type="component" value="Unassembled WGS sequence"/>
</dbReference>
<organism evidence="1 2">
    <name type="scientific">Sagittula stellata (strain ATCC 700073 / DSM 11524 / E-37)</name>
    <dbReference type="NCBI Taxonomy" id="388399"/>
    <lineage>
        <taxon>Bacteria</taxon>
        <taxon>Pseudomonadati</taxon>
        <taxon>Pseudomonadota</taxon>
        <taxon>Alphaproteobacteria</taxon>
        <taxon>Rhodobacterales</taxon>
        <taxon>Roseobacteraceae</taxon>
        <taxon>Sagittula</taxon>
    </lineage>
</organism>
<reference evidence="1 2" key="1">
    <citation type="submission" date="2006-06" db="EMBL/GenBank/DDBJ databases">
        <authorList>
            <person name="Moran M.A."/>
            <person name="Ferriera S."/>
            <person name="Johnson J."/>
            <person name="Kravitz S."/>
            <person name="Beeson K."/>
            <person name="Sutton G."/>
            <person name="Rogers Y.-H."/>
            <person name="Friedman R."/>
            <person name="Frazier M."/>
            <person name="Venter J.C."/>
        </authorList>
    </citation>
    <scope>NUCLEOTIDE SEQUENCE [LARGE SCALE GENOMIC DNA]</scope>
    <source>
        <strain evidence="1 2">E-37</strain>
    </source>
</reference>